<keyword evidence="6" id="KW-0285">Flavoprotein</keyword>
<evidence type="ECO:0000256" key="3">
    <source>
        <dbReference type="ARBA" id="ARBA00012668"/>
    </source>
</evidence>
<dbReference type="HOGENOM" id="CLU_010365_7_2_1"/>
<dbReference type="EMBL" id="CP000502">
    <property type="protein sequence ID" value="ABN68558.2"/>
    <property type="molecule type" value="Genomic_DNA"/>
</dbReference>
<evidence type="ECO:0000256" key="2">
    <source>
        <dbReference type="ARBA" id="ARBA00006278"/>
    </source>
</evidence>
<dbReference type="Gene3D" id="2.40.30.10">
    <property type="entry name" value="Translation factors"/>
    <property type="match status" value="1"/>
</dbReference>
<dbReference type="InterPro" id="IPR013121">
    <property type="entry name" value="Fe_red_NAD-bd_6"/>
</dbReference>
<evidence type="ECO:0000256" key="15">
    <source>
        <dbReference type="SAM" id="Phobius"/>
    </source>
</evidence>
<feature type="transmembrane region" description="Helical" evidence="15">
    <location>
        <begin position="188"/>
        <end position="208"/>
    </location>
</feature>
<keyword evidence="4" id="KW-0813">Transport</keyword>
<dbReference type="SUPFAM" id="SSF63380">
    <property type="entry name" value="Riboflavin synthase domain-like"/>
    <property type="match status" value="1"/>
</dbReference>
<dbReference type="PANTHER" id="PTHR32361:SF23">
    <property type="entry name" value="FERRIC-CHELATE REDUCTASE"/>
    <property type="match status" value="1"/>
</dbReference>
<keyword evidence="18" id="KW-1185">Reference proteome</keyword>
<dbReference type="InterPro" id="IPR051410">
    <property type="entry name" value="Ferric/Cupric_Reductase"/>
</dbReference>
<dbReference type="Gene3D" id="3.40.50.80">
    <property type="entry name" value="Nucleotide-binding domain of ferredoxin-NADP reductase (FNR) module"/>
    <property type="match status" value="1"/>
</dbReference>
<evidence type="ECO:0000256" key="8">
    <source>
        <dbReference type="ARBA" id="ARBA00022827"/>
    </source>
</evidence>
<dbReference type="Pfam" id="PF08030">
    <property type="entry name" value="NAD_binding_6"/>
    <property type="match status" value="1"/>
</dbReference>
<dbReference type="Pfam" id="PF01794">
    <property type="entry name" value="Ferric_reduct"/>
    <property type="match status" value="1"/>
</dbReference>
<proteinExistence type="inferred from homology"/>
<evidence type="ECO:0000256" key="11">
    <source>
        <dbReference type="ARBA" id="ARBA00023002"/>
    </source>
</evidence>
<evidence type="ECO:0000313" key="17">
    <source>
        <dbReference type="EMBL" id="ABN68558.2"/>
    </source>
</evidence>
<evidence type="ECO:0000256" key="14">
    <source>
        <dbReference type="ARBA" id="ARBA00048483"/>
    </source>
</evidence>
<dbReference type="PROSITE" id="PS51384">
    <property type="entry name" value="FAD_FR"/>
    <property type="match status" value="1"/>
</dbReference>
<keyword evidence="13 15" id="KW-0472">Membrane</keyword>
<feature type="transmembrane region" description="Helical" evidence="15">
    <location>
        <begin position="45"/>
        <end position="64"/>
    </location>
</feature>
<dbReference type="InterPro" id="IPR039261">
    <property type="entry name" value="FNR_nucleotide-bd"/>
</dbReference>
<gene>
    <name evidence="17" type="primary">FRE7</name>
    <name evidence="17" type="ORF">PICST_33967</name>
</gene>
<comment type="subcellular location">
    <subcellularLocation>
        <location evidence="1">Cell membrane</location>
        <topology evidence="1">Multi-pass membrane protein</topology>
    </subcellularLocation>
</comment>
<dbReference type="SFLD" id="SFLDS00052">
    <property type="entry name" value="Ferric_Reductase_Domain"/>
    <property type="match status" value="1"/>
</dbReference>
<accession>A3M0N1</accession>
<dbReference type="InParanoid" id="A3M0N1"/>
<dbReference type="GO" id="GO:0052851">
    <property type="term" value="F:ferric-chelate reductase (NADPH) activity"/>
    <property type="evidence" value="ECO:0007669"/>
    <property type="project" value="UniProtKB-EC"/>
</dbReference>
<keyword evidence="10 15" id="KW-1133">Transmembrane helix</keyword>
<dbReference type="GO" id="GO:0015677">
    <property type="term" value="P:copper ion import"/>
    <property type="evidence" value="ECO:0007669"/>
    <property type="project" value="EnsemblFungi"/>
</dbReference>
<comment type="similarity">
    <text evidence="2">Belongs to the ferric reductase (FRE) family.</text>
</comment>
<organism evidence="17 18">
    <name type="scientific">Scheffersomyces stipitis (strain ATCC 58785 / CBS 6054 / NBRC 10063 / NRRL Y-11545)</name>
    <name type="common">Yeast</name>
    <name type="synonym">Pichia stipitis</name>
    <dbReference type="NCBI Taxonomy" id="322104"/>
    <lineage>
        <taxon>Eukaryota</taxon>
        <taxon>Fungi</taxon>
        <taxon>Dikarya</taxon>
        <taxon>Ascomycota</taxon>
        <taxon>Saccharomycotina</taxon>
        <taxon>Pichiomycetes</taxon>
        <taxon>Debaryomycetaceae</taxon>
        <taxon>Scheffersomyces</taxon>
    </lineage>
</organism>
<dbReference type="InterPro" id="IPR013130">
    <property type="entry name" value="Fe3_Rdtase_TM_dom"/>
</dbReference>
<dbReference type="GeneID" id="4841104"/>
<comment type="catalytic activity">
    <reaction evidence="14">
        <text>2 a Fe(II)-siderophore + NADP(+) + H(+) = 2 a Fe(III)-siderophore + NADPH</text>
        <dbReference type="Rhea" id="RHEA:28795"/>
        <dbReference type="Rhea" id="RHEA-COMP:11342"/>
        <dbReference type="Rhea" id="RHEA-COMP:11344"/>
        <dbReference type="ChEBI" id="CHEBI:15378"/>
        <dbReference type="ChEBI" id="CHEBI:29033"/>
        <dbReference type="ChEBI" id="CHEBI:29034"/>
        <dbReference type="ChEBI" id="CHEBI:57783"/>
        <dbReference type="ChEBI" id="CHEBI:58349"/>
        <dbReference type="EC" id="1.16.1.9"/>
    </reaction>
</comment>
<evidence type="ECO:0000256" key="12">
    <source>
        <dbReference type="ARBA" id="ARBA00023065"/>
    </source>
</evidence>
<evidence type="ECO:0000259" key="16">
    <source>
        <dbReference type="PROSITE" id="PS51384"/>
    </source>
</evidence>
<dbReference type="SFLD" id="SFLDG01168">
    <property type="entry name" value="Ferric_reductase_subgroup_(FRE"/>
    <property type="match status" value="1"/>
</dbReference>
<evidence type="ECO:0000256" key="7">
    <source>
        <dbReference type="ARBA" id="ARBA00022692"/>
    </source>
</evidence>
<dbReference type="AlphaFoldDB" id="A3M0N1"/>
<dbReference type="FunCoup" id="A3M0N1">
    <property type="interactions" value="21"/>
</dbReference>
<dbReference type="InterPro" id="IPR017927">
    <property type="entry name" value="FAD-bd_FR_type"/>
</dbReference>
<keyword evidence="8" id="KW-0274">FAD</keyword>
<dbReference type="GO" id="GO:0006826">
    <property type="term" value="P:iron ion transport"/>
    <property type="evidence" value="ECO:0007669"/>
    <property type="project" value="EnsemblFungi"/>
</dbReference>
<evidence type="ECO:0000313" key="18">
    <source>
        <dbReference type="Proteomes" id="UP000002258"/>
    </source>
</evidence>
<feature type="transmembrane region" description="Helical" evidence="15">
    <location>
        <begin position="116"/>
        <end position="136"/>
    </location>
</feature>
<evidence type="ECO:0000256" key="5">
    <source>
        <dbReference type="ARBA" id="ARBA00022475"/>
    </source>
</evidence>
<keyword evidence="12" id="KW-0406">Ion transport</keyword>
<evidence type="ECO:0000256" key="4">
    <source>
        <dbReference type="ARBA" id="ARBA00022448"/>
    </source>
</evidence>
<dbReference type="Pfam" id="PF08022">
    <property type="entry name" value="FAD_binding_8"/>
    <property type="match status" value="1"/>
</dbReference>
<sequence length="592" mass="67729">MDVVKRTTYHGLDCLADANTPEYAMLHKESSMKIAWASQAKYGKYTVYFGVVIIFVALLKHLWYRFRDTRYKKNQSSRFIVPFIDVFVAYSRFLGYKQVPERLSYFTSLPHSMGSAIFMFVSSLYLLCYCLVPHFWYRPCLGFGSPPLGVRAGIMATALTPFVYVLAGKANMITFLTGISYEKLNQHHQYVGLAAFVLSIIHTVPFIYMNVREGGTSRIREQFQTFSYYSGIPPLILLGFLCICSKAWFRKVCYEGFLHLHWVAGIGYFGTLIWHIDKTLNCDDYMWGALAFWASQILYRILVKTCFKPNSLFLRPRVAKLQKLCDGAYEVTVANTKGYEWGPGQHCFLRFTGARFMDNHPFSISSMIDEDSKEMKFLIIPKKGLTKVIYDQLDDNIASERKVFLDGPYGGTPRDSTAFERAILISTGSGVTATLPFLLHLSQEIKKAKESGTRIVTKHINFIWVIRHQDNISWIRDELLKCKDIAGDYISIDIYPLKLSNEADLENNIEVNNSVDSFEQFNFHYHKPAISRVIHSLANTLDRRNLIVSSGSESMKSSVSSTVSNMQSLVFNNDVNQSCIEEIYLHTESFGW</sequence>
<evidence type="ECO:0000256" key="9">
    <source>
        <dbReference type="ARBA" id="ARBA00022982"/>
    </source>
</evidence>
<keyword evidence="7 15" id="KW-0812">Transmembrane</keyword>
<dbReference type="InterPro" id="IPR017938">
    <property type="entry name" value="Riboflavin_synthase-like_b-brl"/>
</dbReference>
<feature type="transmembrane region" description="Helical" evidence="15">
    <location>
        <begin position="256"/>
        <end position="274"/>
    </location>
</feature>
<dbReference type="PANTHER" id="PTHR32361">
    <property type="entry name" value="FERRIC/CUPRIC REDUCTASE TRANSMEMBRANE COMPONENT"/>
    <property type="match status" value="1"/>
</dbReference>
<dbReference type="eggNOG" id="KOG0039">
    <property type="taxonomic scope" value="Eukaryota"/>
</dbReference>
<dbReference type="GO" id="GO:0006879">
    <property type="term" value="P:intracellular iron ion homeostasis"/>
    <property type="evidence" value="ECO:0007669"/>
    <property type="project" value="TreeGrafter"/>
</dbReference>
<dbReference type="Proteomes" id="UP000002258">
    <property type="component" value="Chromosome 8"/>
</dbReference>
<feature type="transmembrane region" description="Helical" evidence="15">
    <location>
        <begin position="76"/>
        <end position="95"/>
    </location>
</feature>
<feature type="transmembrane region" description="Helical" evidence="15">
    <location>
        <begin position="148"/>
        <end position="167"/>
    </location>
</feature>
<keyword evidence="5" id="KW-1003">Cell membrane</keyword>
<dbReference type="SUPFAM" id="SSF52343">
    <property type="entry name" value="Ferredoxin reductase-like, C-terminal NADP-linked domain"/>
    <property type="match status" value="1"/>
</dbReference>
<evidence type="ECO:0000256" key="6">
    <source>
        <dbReference type="ARBA" id="ARBA00022630"/>
    </source>
</evidence>
<dbReference type="CDD" id="cd06186">
    <property type="entry name" value="NOX_Duox_like_FAD_NADP"/>
    <property type="match status" value="1"/>
</dbReference>
<evidence type="ECO:0000256" key="13">
    <source>
        <dbReference type="ARBA" id="ARBA00023136"/>
    </source>
</evidence>
<evidence type="ECO:0000256" key="1">
    <source>
        <dbReference type="ARBA" id="ARBA00004651"/>
    </source>
</evidence>
<dbReference type="RefSeq" id="XP_001386587.2">
    <property type="nucleotide sequence ID" value="XM_001386550.1"/>
</dbReference>
<dbReference type="OrthoDB" id="17725at2759"/>
<dbReference type="STRING" id="322104.A3M0N1"/>
<feature type="domain" description="FAD-binding FR-type" evidence="16">
    <location>
        <begin position="290"/>
        <end position="415"/>
    </location>
</feature>
<feature type="transmembrane region" description="Helical" evidence="15">
    <location>
        <begin position="286"/>
        <end position="307"/>
    </location>
</feature>
<keyword evidence="9" id="KW-0249">Electron transport</keyword>
<dbReference type="GO" id="GO:0005886">
    <property type="term" value="C:plasma membrane"/>
    <property type="evidence" value="ECO:0007669"/>
    <property type="project" value="UniProtKB-SubCell"/>
</dbReference>
<dbReference type="KEGG" id="pic:PICST_33967"/>
<dbReference type="EC" id="1.16.1.9" evidence="3"/>
<protein>
    <recommendedName>
        <fullName evidence="3">ferric-chelate reductase (NADPH)</fullName>
        <ecNumber evidence="3">1.16.1.9</ecNumber>
    </recommendedName>
</protein>
<keyword evidence="11" id="KW-0560">Oxidoreductase</keyword>
<feature type="transmembrane region" description="Helical" evidence="15">
    <location>
        <begin position="228"/>
        <end position="249"/>
    </location>
</feature>
<dbReference type="InterPro" id="IPR013112">
    <property type="entry name" value="FAD-bd_8"/>
</dbReference>
<reference evidence="17 18" key="1">
    <citation type="journal article" date="2007" name="Nat. Biotechnol.">
        <title>Genome sequence of the lignocellulose-bioconverting and xylose-fermenting yeast Pichia stipitis.</title>
        <authorList>
            <person name="Jeffries T.W."/>
            <person name="Grigoriev I.V."/>
            <person name="Grimwood J."/>
            <person name="Laplaza J.M."/>
            <person name="Aerts A."/>
            <person name="Salamov A."/>
            <person name="Schmutz J."/>
            <person name="Lindquist E."/>
            <person name="Dehal P."/>
            <person name="Shapiro H."/>
            <person name="Jin Y.S."/>
            <person name="Passoth V."/>
            <person name="Richardson P.M."/>
        </authorList>
    </citation>
    <scope>NUCLEOTIDE SEQUENCE [LARGE SCALE GENOMIC DNA]</scope>
    <source>
        <strain evidence="18">ATCC 58785 / CBS 6054 / NBRC 10063 / NRRL Y-11545</strain>
    </source>
</reference>
<name>A3M0N1_PICST</name>
<evidence type="ECO:0000256" key="10">
    <source>
        <dbReference type="ARBA" id="ARBA00022989"/>
    </source>
</evidence>
<dbReference type="OMA" id="PWLDQPV"/>